<dbReference type="InterPro" id="IPR050087">
    <property type="entry name" value="AON_synthase_class-II"/>
</dbReference>
<keyword evidence="8 12" id="KW-0663">Pyridoxal phosphate</keyword>
<dbReference type="InterPro" id="IPR015421">
    <property type="entry name" value="PyrdxlP-dep_Trfase_major"/>
</dbReference>
<protein>
    <recommendedName>
        <fullName evidence="5">8-amino-7-oxononanoate synthase</fullName>
        <ecNumber evidence="5">2.3.1.47</ecNumber>
    </recommendedName>
    <alternativeName>
        <fullName evidence="9">7-keto-8-amino-pelargonic acid synthase</fullName>
    </alternativeName>
    <alternativeName>
        <fullName evidence="10">8-amino-7-ketopelargonate synthase</fullName>
    </alternativeName>
</protein>
<feature type="domain" description="Aminotransferase class I/classII large" evidence="13">
    <location>
        <begin position="40"/>
        <end position="384"/>
    </location>
</feature>
<evidence type="ECO:0000256" key="1">
    <source>
        <dbReference type="ARBA" id="ARBA00001933"/>
    </source>
</evidence>
<dbReference type="Gene3D" id="3.40.640.10">
    <property type="entry name" value="Type I PLP-dependent aspartate aminotransferase-like (Major domain)"/>
    <property type="match status" value="1"/>
</dbReference>
<dbReference type="PROSITE" id="PS00599">
    <property type="entry name" value="AA_TRANSFER_CLASS_2"/>
    <property type="match status" value="1"/>
</dbReference>
<dbReference type="GO" id="GO:0030170">
    <property type="term" value="F:pyridoxal phosphate binding"/>
    <property type="evidence" value="ECO:0007669"/>
    <property type="project" value="InterPro"/>
</dbReference>
<dbReference type="InterPro" id="IPR004839">
    <property type="entry name" value="Aminotransferase_I/II_large"/>
</dbReference>
<keyword evidence="15" id="KW-1185">Reference proteome</keyword>
<dbReference type="RefSeq" id="WP_254101758.1">
    <property type="nucleotide sequence ID" value="NZ_JANATA010000021.1"/>
</dbReference>
<dbReference type="Proteomes" id="UP001165413">
    <property type="component" value="Unassembled WGS sequence"/>
</dbReference>
<accession>A0AA41WZP1</accession>
<comment type="subunit">
    <text evidence="4">Homodimer.</text>
</comment>
<dbReference type="SUPFAM" id="SSF53383">
    <property type="entry name" value="PLP-dependent transferases"/>
    <property type="match status" value="1"/>
</dbReference>
<evidence type="ECO:0000256" key="11">
    <source>
        <dbReference type="ARBA" id="ARBA00047715"/>
    </source>
</evidence>
<keyword evidence="7" id="KW-0093">Biotin biosynthesis</keyword>
<evidence type="ECO:0000256" key="2">
    <source>
        <dbReference type="ARBA" id="ARBA00004746"/>
    </source>
</evidence>
<evidence type="ECO:0000256" key="12">
    <source>
        <dbReference type="RuleBase" id="RU003693"/>
    </source>
</evidence>
<comment type="cofactor">
    <cofactor evidence="1 12">
        <name>pyridoxal 5'-phosphate</name>
        <dbReference type="ChEBI" id="CHEBI:597326"/>
    </cofactor>
</comment>
<evidence type="ECO:0000256" key="5">
    <source>
        <dbReference type="ARBA" id="ARBA00013187"/>
    </source>
</evidence>
<evidence type="ECO:0000256" key="7">
    <source>
        <dbReference type="ARBA" id="ARBA00022756"/>
    </source>
</evidence>
<dbReference type="AlphaFoldDB" id="A0AA41WZP1"/>
<dbReference type="PANTHER" id="PTHR13693:SF100">
    <property type="entry name" value="8-AMINO-7-OXONONANOATE SYNTHASE"/>
    <property type="match status" value="1"/>
</dbReference>
<dbReference type="Pfam" id="PF00155">
    <property type="entry name" value="Aminotran_1_2"/>
    <property type="match status" value="1"/>
</dbReference>
<organism evidence="14 15">
    <name type="scientific">Opacimonas viscosa</name>
    <dbReference type="NCBI Taxonomy" id="2961944"/>
    <lineage>
        <taxon>Bacteria</taxon>
        <taxon>Pseudomonadati</taxon>
        <taxon>Pseudomonadota</taxon>
        <taxon>Gammaproteobacteria</taxon>
        <taxon>Alteromonadales</taxon>
        <taxon>Alteromonadaceae</taxon>
        <taxon>Opacimonas</taxon>
    </lineage>
</organism>
<proteinExistence type="inferred from homology"/>
<reference evidence="14" key="1">
    <citation type="submission" date="2022-07" db="EMBL/GenBank/DDBJ databases">
        <title>Characterization of the Novel Bacterium Alteromonas immobilis LMIT006 and Alteromonas gregis LMIT007.</title>
        <authorList>
            <person name="Lin X."/>
        </authorList>
    </citation>
    <scope>NUCLEOTIDE SEQUENCE</scope>
    <source>
        <strain evidence="14">LMIT007</strain>
    </source>
</reference>
<sequence length="397" mass="42663">MSFGSRFQERLTAQKEQHLLREHTLISEDYDGVIQVNGQHYLNFASNDYLGLRQNQNVLQSFVEGLAKYGAGSGSASLVTGHTQAHAELSDTLATALNRDAVLLFSSGFAANQAICHALLQKNDAVVCDKLMHASFIEGALTSPATLTRFRHNDMSHAESTILKAQQKHHSSGELLLASEGVFSMDGDQAYLPELVALSKQYSAYLLIDDAHGFGVLGEQGLGSVEVHQLSQTDCPVLMGTFGKAVGTSGAFVAGSQDFIDYLKNSARHYIYSTAMSAANACATLESLRCIVAGAERQRLQANIHQFKTAASSKGLTLMASDTAIQPLLIGDPALALQASAYMKKLGLWVTAIRTPTVPPGTDRLRITLSALHQAKDIEALVDGLALMRDTLLVNEA</sequence>
<gene>
    <name evidence="14" type="ORF">NLF92_10795</name>
</gene>
<keyword evidence="6" id="KW-0808">Transferase</keyword>
<dbReference type="PANTHER" id="PTHR13693">
    <property type="entry name" value="CLASS II AMINOTRANSFERASE/8-AMINO-7-OXONONANOATE SYNTHASE"/>
    <property type="match status" value="1"/>
</dbReference>
<evidence type="ECO:0000256" key="8">
    <source>
        <dbReference type="ARBA" id="ARBA00022898"/>
    </source>
</evidence>
<evidence type="ECO:0000313" key="14">
    <source>
        <dbReference type="EMBL" id="MCP3429432.1"/>
    </source>
</evidence>
<evidence type="ECO:0000256" key="6">
    <source>
        <dbReference type="ARBA" id="ARBA00022679"/>
    </source>
</evidence>
<evidence type="ECO:0000256" key="3">
    <source>
        <dbReference type="ARBA" id="ARBA00010008"/>
    </source>
</evidence>
<evidence type="ECO:0000259" key="13">
    <source>
        <dbReference type="Pfam" id="PF00155"/>
    </source>
</evidence>
<evidence type="ECO:0000313" key="15">
    <source>
        <dbReference type="Proteomes" id="UP001165413"/>
    </source>
</evidence>
<dbReference type="GO" id="GO:0009102">
    <property type="term" value="P:biotin biosynthetic process"/>
    <property type="evidence" value="ECO:0007669"/>
    <property type="project" value="UniProtKB-KW"/>
</dbReference>
<comment type="catalytic activity">
    <reaction evidence="11">
        <text>6-carboxyhexanoyl-[ACP] + L-alanine + H(+) = (8S)-8-amino-7-oxononanoate + holo-[ACP] + CO2</text>
        <dbReference type="Rhea" id="RHEA:42288"/>
        <dbReference type="Rhea" id="RHEA-COMP:9685"/>
        <dbReference type="Rhea" id="RHEA-COMP:9955"/>
        <dbReference type="ChEBI" id="CHEBI:15378"/>
        <dbReference type="ChEBI" id="CHEBI:16526"/>
        <dbReference type="ChEBI" id="CHEBI:57972"/>
        <dbReference type="ChEBI" id="CHEBI:64479"/>
        <dbReference type="ChEBI" id="CHEBI:78846"/>
        <dbReference type="ChEBI" id="CHEBI:149468"/>
        <dbReference type="EC" id="2.3.1.47"/>
    </reaction>
</comment>
<dbReference type="InterPro" id="IPR015424">
    <property type="entry name" value="PyrdxlP-dep_Trfase"/>
</dbReference>
<dbReference type="EMBL" id="JANATA010000021">
    <property type="protein sequence ID" value="MCP3429432.1"/>
    <property type="molecule type" value="Genomic_DNA"/>
</dbReference>
<name>A0AA41WZP1_9ALTE</name>
<dbReference type="InterPro" id="IPR001917">
    <property type="entry name" value="Aminotrans_II_pyridoxalP_BS"/>
</dbReference>
<dbReference type="EC" id="2.3.1.47" evidence="5"/>
<dbReference type="InterPro" id="IPR015422">
    <property type="entry name" value="PyrdxlP-dep_Trfase_small"/>
</dbReference>
<comment type="similarity">
    <text evidence="3">Belongs to the class-II pyridoxal-phosphate-dependent aminotransferase family. BioF subfamily.</text>
</comment>
<evidence type="ECO:0000256" key="10">
    <source>
        <dbReference type="ARBA" id="ARBA00033381"/>
    </source>
</evidence>
<dbReference type="GO" id="GO:0008710">
    <property type="term" value="F:8-amino-7-oxononanoate synthase activity"/>
    <property type="evidence" value="ECO:0007669"/>
    <property type="project" value="UniProtKB-EC"/>
</dbReference>
<evidence type="ECO:0000256" key="9">
    <source>
        <dbReference type="ARBA" id="ARBA00032610"/>
    </source>
</evidence>
<dbReference type="Gene3D" id="3.90.1150.10">
    <property type="entry name" value="Aspartate Aminotransferase, domain 1"/>
    <property type="match status" value="1"/>
</dbReference>
<comment type="caution">
    <text evidence="14">The sequence shown here is derived from an EMBL/GenBank/DDBJ whole genome shotgun (WGS) entry which is preliminary data.</text>
</comment>
<evidence type="ECO:0000256" key="4">
    <source>
        <dbReference type="ARBA" id="ARBA00011738"/>
    </source>
</evidence>
<comment type="pathway">
    <text evidence="2">Cofactor biosynthesis; biotin biosynthesis.</text>
</comment>